<evidence type="ECO:0000313" key="3">
    <source>
        <dbReference type="EMBL" id="GEQ85300.1"/>
    </source>
</evidence>
<dbReference type="AlphaFoldDB" id="A0A5J4FU18"/>
<dbReference type="EMBL" id="BKCF01000001">
    <property type="protein sequence ID" value="GEQ85300.1"/>
    <property type="molecule type" value="Genomic_DNA"/>
</dbReference>
<keyword evidence="4" id="KW-1185">Reference proteome</keyword>
<dbReference type="Pfam" id="PF18962">
    <property type="entry name" value="Por_Secre_tail"/>
    <property type="match status" value="1"/>
</dbReference>
<reference evidence="3 4" key="1">
    <citation type="submission" date="2019-08" db="EMBL/GenBank/DDBJ databases">
        <title>Ulvibacter marinistellae sp. nov., isolated from a starfish, Patiria pectinifera.</title>
        <authorList>
            <person name="Kawano K."/>
            <person name="Ushijima N."/>
            <person name="Kihara M."/>
            <person name="Itoh H."/>
        </authorList>
    </citation>
    <scope>NUCLEOTIDE SEQUENCE [LARGE SCALE GENOMIC DNA]</scope>
    <source>
        <strain evidence="3 4">KK4</strain>
    </source>
</reference>
<organism evidence="3 4">
    <name type="scientific">Patiriisocius marinistellae</name>
    <dbReference type="NCBI Taxonomy" id="2494560"/>
    <lineage>
        <taxon>Bacteria</taxon>
        <taxon>Pseudomonadati</taxon>
        <taxon>Bacteroidota</taxon>
        <taxon>Flavobacteriia</taxon>
        <taxon>Flavobacteriales</taxon>
        <taxon>Flavobacteriaceae</taxon>
        <taxon>Patiriisocius</taxon>
    </lineage>
</organism>
<evidence type="ECO:0000256" key="1">
    <source>
        <dbReference type="ARBA" id="ARBA00022729"/>
    </source>
</evidence>
<dbReference type="SUPFAM" id="SSF82171">
    <property type="entry name" value="DPP6 N-terminal domain-like"/>
    <property type="match status" value="1"/>
</dbReference>
<evidence type="ECO:0000259" key="2">
    <source>
        <dbReference type="Pfam" id="PF18962"/>
    </source>
</evidence>
<keyword evidence="1" id="KW-0732">Signal</keyword>
<evidence type="ECO:0000313" key="4">
    <source>
        <dbReference type="Proteomes" id="UP000326994"/>
    </source>
</evidence>
<dbReference type="Gene3D" id="2.130.10.10">
    <property type="entry name" value="YVTN repeat-like/Quinoprotein amine dehydrogenase"/>
    <property type="match status" value="2"/>
</dbReference>
<name>A0A5J4FU18_9FLAO</name>
<dbReference type="Proteomes" id="UP000326994">
    <property type="component" value="Unassembled WGS sequence"/>
</dbReference>
<dbReference type="InterPro" id="IPR026444">
    <property type="entry name" value="Secre_tail"/>
</dbReference>
<sequence>MVLILISIPVFSQTQIGNNIIPTIHTEGTGNNVSISADGNRMVFGSRLASINGNDFAGAARVYEKSNGTWEQLGQILEGENELQFFGETIAISQDGNRIAIGTRDYLRIYTYNGSTWQPLGQDLTIPNMSRTLKMEFSSNGQIIAVPFQQTGSTEVVKVFSFNGNVWQPMGVLPEPSGFDTSLSDSGARIAMVFEDENDDIKVFDFINGAWNQVGQTISPTTNFYPDNFLFSGDGSRLFIFSADQGGSVDQGFLSTYELINGTWTQTIEQIDFFDINPYRISLATSTNGNQIAIGTSDDNFFEDYNSAQVFEIINNTWQQAGTEIQIWQHDEQTPSVVSMTPDGATVAMSSLLSAPGMEEGLIRTFDYTSVLSTTDVININELNIYPNPTKGDITIAFKKPETHISLTITNILGQLISTEMWKNKAMISTEIQGNAGVYLATLETGEGISTTLKVIKE</sequence>
<dbReference type="InterPro" id="IPR015943">
    <property type="entry name" value="WD40/YVTN_repeat-like_dom_sf"/>
</dbReference>
<accession>A0A5J4FU18</accession>
<comment type="caution">
    <text evidence="3">The sequence shown here is derived from an EMBL/GenBank/DDBJ whole genome shotgun (WGS) entry which is preliminary data.</text>
</comment>
<feature type="domain" description="Secretion system C-terminal sorting" evidence="2">
    <location>
        <begin position="385"/>
        <end position="454"/>
    </location>
</feature>
<gene>
    <name evidence="3" type="ORF">ULMS_08080</name>
</gene>
<dbReference type="NCBIfam" id="TIGR04183">
    <property type="entry name" value="Por_Secre_tail"/>
    <property type="match status" value="1"/>
</dbReference>
<protein>
    <recommendedName>
        <fullName evidence="2">Secretion system C-terminal sorting domain-containing protein</fullName>
    </recommendedName>
</protein>
<proteinExistence type="predicted"/>